<comment type="caution">
    <text evidence="3">The sequence shown here is derived from an EMBL/GenBank/DDBJ whole genome shotgun (WGS) entry which is preliminary data.</text>
</comment>
<gene>
    <name evidence="3" type="ORF">DUI87_32203</name>
</gene>
<accession>A0A3M0ISB2</accession>
<dbReference type="EMBL" id="QRBI01000237">
    <property type="protein sequence ID" value="RMB91412.1"/>
    <property type="molecule type" value="Genomic_DNA"/>
</dbReference>
<evidence type="ECO:0000256" key="2">
    <source>
        <dbReference type="SAM" id="SignalP"/>
    </source>
</evidence>
<proteinExistence type="predicted"/>
<feature type="region of interest" description="Disordered" evidence="1">
    <location>
        <begin position="61"/>
        <end position="97"/>
    </location>
</feature>
<name>A0A3M0ISB2_HIRRU</name>
<reference evidence="3 4" key="1">
    <citation type="submission" date="2018-07" db="EMBL/GenBank/DDBJ databases">
        <title>A high quality draft genome assembly of the barn swallow (H. rustica rustica).</title>
        <authorList>
            <person name="Formenti G."/>
            <person name="Chiara M."/>
            <person name="Poveda L."/>
            <person name="Francoijs K.-J."/>
            <person name="Bonisoli-Alquati A."/>
            <person name="Canova L."/>
            <person name="Gianfranceschi L."/>
            <person name="Horner D.S."/>
            <person name="Saino N."/>
        </authorList>
    </citation>
    <scope>NUCLEOTIDE SEQUENCE [LARGE SCALE GENOMIC DNA]</scope>
    <source>
        <strain evidence="3">Chelidonia</strain>
        <tissue evidence="3">Blood</tissue>
    </source>
</reference>
<feature type="compositionally biased region" description="Basic and acidic residues" evidence="1">
    <location>
        <begin position="78"/>
        <end position="97"/>
    </location>
</feature>
<feature type="chain" id="PRO_5017940632" evidence="2">
    <location>
        <begin position="19"/>
        <end position="240"/>
    </location>
</feature>
<dbReference type="AlphaFoldDB" id="A0A3M0ISB2"/>
<evidence type="ECO:0000256" key="1">
    <source>
        <dbReference type="SAM" id="MobiDB-lite"/>
    </source>
</evidence>
<keyword evidence="2" id="KW-0732">Signal</keyword>
<organism evidence="3 4">
    <name type="scientific">Hirundo rustica rustica</name>
    <dbReference type="NCBI Taxonomy" id="333673"/>
    <lineage>
        <taxon>Eukaryota</taxon>
        <taxon>Metazoa</taxon>
        <taxon>Chordata</taxon>
        <taxon>Craniata</taxon>
        <taxon>Vertebrata</taxon>
        <taxon>Euteleostomi</taxon>
        <taxon>Archelosauria</taxon>
        <taxon>Archosauria</taxon>
        <taxon>Dinosauria</taxon>
        <taxon>Saurischia</taxon>
        <taxon>Theropoda</taxon>
        <taxon>Coelurosauria</taxon>
        <taxon>Aves</taxon>
        <taxon>Neognathae</taxon>
        <taxon>Neoaves</taxon>
        <taxon>Telluraves</taxon>
        <taxon>Australaves</taxon>
        <taxon>Passeriformes</taxon>
        <taxon>Sylvioidea</taxon>
        <taxon>Hirundinidae</taxon>
        <taxon>Hirundo</taxon>
    </lineage>
</organism>
<keyword evidence="4" id="KW-1185">Reference proteome</keyword>
<dbReference type="Proteomes" id="UP000269221">
    <property type="component" value="Unassembled WGS sequence"/>
</dbReference>
<protein>
    <submittedName>
        <fullName evidence="3">Uncharacterized protein</fullName>
    </submittedName>
</protein>
<sequence length="240" mass="26724">MFLWLVLTLSIFTSPITATLPVTKDCIVLQMFFNAFLNNLLYHFTRTVLGESSRIWPRLKRDRRRDGRSPFGPLGQLAKREQPGTGNEEERRRDDLYSNRITSVTPGGLIWTAPNTLTNKVSGISIAGVTGGSQELTLLEAKVSLTRKEWQKHPIVTGPGALHILGIDFLQNSYYKAPSGVRWAFGIVAVETEGIKKFNTLPGLLENPSAIVLLKAEEQCIELLPVQWCTSGSTGRIKMQ</sequence>
<evidence type="ECO:0000313" key="4">
    <source>
        <dbReference type="Proteomes" id="UP000269221"/>
    </source>
</evidence>
<evidence type="ECO:0000313" key="3">
    <source>
        <dbReference type="EMBL" id="RMB91412.1"/>
    </source>
</evidence>
<dbReference type="OrthoDB" id="417598at2759"/>
<feature type="signal peptide" evidence="2">
    <location>
        <begin position="1"/>
        <end position="18"/>
    </location>
</feature>